<evidence type="ECO:0000259" key="2">
    <source>
        <dbReference type="Pfam" id="PF16064"/>
    </source>
</evidence>
<feature type="compositionally biased region" description="Low complexity" evidence="1">
    <location>
        <begin position="630"/>
        <end position="642"/>
    </location>
</feature>
<proteinExistence type="predicted"/>
<dbReference type="Proteomes" id="UP001219518">
    <property type="component" value="Unassembled WGS sequence"/>
</dbReference>
<dbReference type="PANTHER" id="PTHR33053">
    <property type="entry name" value="PROTEIN, PUTATIVE-RELATED"/>
    <property type="match status" value="1"/>
</dbReference>
<feature type="region of interest" description="Disordered" evidence="1">
    <location>
        <begin position="768"/>
        <end position="796"/>
    </location>
</feature>
<dbReference type="Pfam" id="PF16064">
    <property type="entry name" value="DUF4806"/>
    <property type="match status" value="1"/>
</dbReference>
<reference evidence="3" key="1">
    <citation type="submission" date="2021-07" db="EMBL/GenBank/DDBJ databases">
        <authorList>
            <person name="Catto M.A."/>
            <person name="Jacobson A."/>
            <person name="Kennedy G."/>
            <person name="Labadie P."/>
            <person name="Hunt B.G."/>
            <person name="Srinivasan R."/>
        </authorList>
    </citation>
    <scope>NUCLEOTIDE SEQUENCE</scope>
    <source>
        <strain evidence="3">PL_HMW_Pooled</strain>
        <tissue evidence="3">Head</tissue>
    </source>
</reference>
<dbReference type="AlphaFoldDB" id="A0AAE1HZP0"/>
<feature type="compositionally biased region" description="Low complexity" evidence="1">
    <location>
        <begin position="707"/>
        <end position="716"/>
    </location>
</feature>
<accession>A0AAE1HZP0</accession>
<dbReference type="EMBL" id="JAHWGI010001401">
    <property type="protein sequence ID" value="KAK3929625.1"/>
    <property type="molecule type" value="Genomic_DNA"/>
</dbReference>
<organism evidence="3 4">
    <name type="scientific">Frankliniella fusca</name>
    <dbReference type="NCBI Taxonomy" id="407009"/>
    <lineage>
        <taxon>Eukaryota</taxon>
        <taxon>Metazoa</taxon>
        <taxon>Ecdysozoa</taxon>
        <taxon>Arthropoda</taxon>
        <taxon>Hexapoda</taxon>
        <taxon>Insecta</taxon>
        <taxon>Pterygota</taxon>
        <taxon>Neoptera</taxon>
        <taxon>Paraneoptera</taxon>
        <taxon>Thysanoptera</taxon>
        <taxon>Terebrantia</taxon>
        <taxon>Thripoidea</taxon>
        <taxon>Thripidae</taxon>
        <taxon>Frankliniella</taxon>
    </lineage>
</organism>
<dbReference type="InterPro" id="IPR032071">
    <property type="entry name" value="DUF4806"/>
</dbReference>
<keyword evidence="4" id="KW-1185">Reference proteome</keyword>
<gene>
    <name evidence="3" type="ORF">KUF71_003632</name>
</gene>
<feature type="region of interest" description="Disordered" evidence="1">
    <location>
        <begin position="966"/>
        <end position="1008"/>
    </location>
</feature>
<comment type="caution">
    <text evidence="3">The sequence shown here is derived from an EMBL/GenBank/DDBJ whole genome shotgun (WGS) entry which is preliminary data.</text>
</comment>
<protein>
    <submittedName>
        <fullName evidence="3">Deoxyguanosinetriphosphate triphosphohydrolase-like protein</fullName>
    </submittedName>
</protein>
<feature type="region of interest" description="Disordered" evidence="1">
    <location>
        <begin position="610"/>
        <end position="645"/>
    </location>
</feature>
<feature type="compositionally biased region" description="Polar residues" evidence="1">
    <location>
        <begin position="977"/>
        <end position="988"/>
    </location>
</feature>
<evidence type="ECO:0000256" key="1">
    <source>
        <dbReference type="SAM" id="MobiDB-lite"/>
    </source>
</evidence>
<feature type="region of interest" description="Disordered" evidence="1">
    <location>
        <begin position="655"/>
        <end position="674"/>
    </location>
</feature>
<feature type="compositionally biased region" description="Basic residues" evidence="1">
    <location>
        <begin position="966"/>
        <end position="975"/>
    </location>
</feature>
<sequence>MIFCDNDGVYHGNGKPNDSHTFLRDFVDEVTVLSEGVTVNETLVPVTVSCAICDAPAKSFLLNVMGHNAALGCTKCQTNGKMFGRRMAYTSMQDPLRTDESFRNKDQAAFHKGDSILTEIPHFGPVSNCVLDYMHLVLLGTLRKIMYMWIGGPLKVRLSAATIERISQKLVSVSAWTPLEFARRPRSLKFVKRFKATELRLILFYVGIAVFKTELREEIYQHFLVLHATMYMLARSSCSENLADIQELLLFWVQSFKRLYGKEYVSHNIHGLLHVTSDVEKYGPLDAYSAFKFENFLQILKKMIRKGEKPLQQLVRRFMEAEQSGLLNGKLWEHENISEPLFKQCHSSGPLKSGTTSPQYFVCQFPKGFTISTKSEANNCCKLRDNSIILVNNFAFDSTKKTKVAIGRKFRNLEEAYSYPFESSSIGIHLAHTLERNLKTWPVNDIDSKCFRMPFKHGYLIVPLMHSTRYCLVDFEEGPQIIPETWLADDGKTCSWPSWGDDLLTSQSTWDKAIRFNPPSPQSDWGEASIRRIRVRGSNFPYVRTKLKEAEASSETDLDSNKENENRRRLRKKRTQELDSSDDEPLLPKLLKPGMCFLTKKFAYDASVKRSQNNSDHFSSNSSQGNARTPKSSPSLSSERSPMAALSVEVPPKFKEGKSIHGQSPPESPTRSPINTQEMFLAGSVEQASSSVNTISKGKNKPMQDQSPESPTSSPSNTQKMFRAGSVEKPSTSFKTNSKGQNKSMHGRSHSKTLPLRNIQQSLATESVTVPSQNNKSMHGQPNSSSSSTENMKERSMALARSMTELEYRAYVISCLCNLKLKINQLSASSVPTGSSNFDNSNNDACDEVLFGLPADSIQEWEAVERKIENDKSYSPKLVKELKRFSDDTVSGTVRRILSRMLSNKVASEFSLCGFNTSKRAFNKTAFFTKVLPATVKAVHPLFTTKEVTKSCENWLRLATQRSGGKKFGHYKKKSSLSDASSNQTSRNVSRELFTGDRDEDADDFDSV</sequence>
<feature type="compositionally biased region" description="Polar residues" evidence="1">
    <location>
        <begin position="610"/>
        <end position="629"/>
    </location>
</feature>
<feature type="region of interest" description="Disordered" evidence="1">
    <location>
        <begin position="551"/>
        <end position="586"/>
    </location>
</feature>
<feature type="region of interest" description="Disordered" evidence="1">
    <location>
        <begin position="685"/>
        <end position="756"/>
    </location>
</feature>
<feature type="compositionally biased region" description="Polar residues" evidence="1">
    <location>
        <begin position="729"/>
        <end position="744"/>
    </location>
</feature>
<reference evidence="3" key="2">
    <citation type="journal article" date="2023" name="BMC Genomics">
        <title>Pest status, molecular evolution, and epigenetic factors derived from the genome assembly of Frankliniella fusca, a thysanopteran phytovirus vector.</title>
        <authorList>
            <person name="Catto M.A."/>
            <person name="Labadie P.E."/>
            <person name="Jacobson A.L."/>
            <person name="Kennedy G.G."/>
            <person name="Srinivasan R."/>
            <person name="Hunt B.G."/>
        </authorList>
    </citation>
    <scope>NUCLEOTIDE SEQUENCE</scope>
    <source>
        <strain evidence="3">PL_HMW_Pooled</strain>
    </source>
</reference>
<dbReference type="PANTHER" id="PTHR33053:SF24">
    <property type="entry name" value="TRANSPOSASE DOMAIN-CONTAINING PROTEIN"/>
    <property type="match status" value="1"/>
</dbReference>
<feature type="compositionally biased region" description="Acidic residues" evidence="1">
    <location>
        <begin position="998"/>
        <end position="1008"/>
    </location>
</feature>
<evidence type="ECO:0000313" key="3">
    <source>
        <dbReference type="EMBL" id="KAK3929625.1"/>
    </source>
</evidence>
<name>A0AAE1HZP0_9NEOP</name>
<feature type="compositionally biased region" description="Polar residues" evidence="1">
    <location>
        <begin position="768"/>
        <end position="790"/>
    </location>
</feature>
<evidence type="ECO:0000313" key="4">
    <source>
        <dbReference type="Proteomes" id="UP001219518"/>
    </source>
</evidence>
<feature type="domain" description="DUF4806" evidence="2">
    <location>
        <begin position="851"/>
        <end position="932"/>
    </location>
</feature>
<feature type="compositionally biased region" description="Polar residues" evidence="1">
    <location>
        <begin position="686"/>
        <end position="697"/>
    </location>
</feature>